<gene>
    <name evidence="1" type="ORF">E3A20_08160</name>
</gene>
<dbReference type="Proteomes" id="UP000321083">
    <property type="component" value="Unassembled WGS sequence"/>
</dbReference>
<proteinExistence type="predicted"/>
<accession>A0A5C6M5Q4</accession>
<evidence type="ECO:0000313" key="2">
    <source>
        <dbReference type="Proteomes" id="UP000321083"/>
    </source>
</evidence>
<organism evidence="1 2">
    <name type="scientific">Planctomyces bekefii</name>
    <dbReference type="NCBI Taxonomy" id="1653850"/>
    <lineage>
        <taxon>Bacteria</taxon>
        <taxon>Pseudomonadati</taxon>
        <taxon>Planctomycetota</taxon>
        <taxon>Planctomycetia</taxon>
        <taxon>Planctomycetales</taxon>
        <taxon>Planctomycetaceae</taxon>
        <taxon>Planctomyces</taxon>
    </lineage>
</organism>
<reference evidence="1 2" key="2">
    <citation type="submission" date="2019-08" db="EMBL/GenBank/DDBJ databases">
        <authorList>
            <person name="Henke P."/>
        </authorList>
    </citation>
    <scope>NUCLEOTIDE SEQUENCE [LARGE SCALE GENOMIC DNA]</scope>
    <source>
        <strain evidence="1">Phe10_nw2017</strain>
    </source>
</reference>
<evidence type="ECO:0000313" key="1">
    <source>
        <dbReference type="EMBL" id="TWW10056.1"/>
    </source>
</evidence>
<dbReference type="EMBL" id="SRHE01000119">
    <property type="protein sequence ID" value="TWW10056.1"/>
    <property type="molecule type" value="Genomic_DNA"/>
</dbReference>
<name>A0A5C6M5Q4_9PLAN</name>
<reference evidence="1 2" key="1">
    <citation type="submission" date="2019-08" db="EMBL/GenBank/DDBJ databases">
        <title>100 year-old enigma solved: identification of Planctomyces bekefii, the type genus and species of the phylum Planctomycetes.</title>
        <authorList>
            <person name="Svetlana D.N."/>
            <person name="Overmann J."/>
        </authorList>
    </citation>
    <scope>NUCLEOTIDE SEQUENCE [LARGE SCALE GENOMIC DNA]</scope>
    <source>
        <strain evidence="1">Phe10_nw2017</strain>
    </source>
</reference>
<sequence length="390" mass="40272">MIPIGSAGSDSAVIPDNRLVRVGEDMLFNRILSTAAIAAALATSVQAADVWGLKPGKPALKSATTLAFGPEDILFVGDAKAAAIYAIATGNKQGDAATASINIEDLPGVLAGELKAKVVEIADIAVNPRTGAAFAAVSADGAPAIVQIDGVGKVTVLSLENVSFSSVTLADAPEDKVVGEGRRAQNRRTESITDIAFFENKLLVSGLSSAAAPSTVRELNFPFADADRGISVEIYHAAHGKVEDYAAMRTFVPMMIDGEPAILGAYVCTPLVRIPVGELSKAGDRVKRTTVAELGNRNRPLDMVAYSKDGAEFLLLSNSALGVMKITAAGLQDAKALTEPVAGGGSAGQQYVTVDSMKGVVQLDKLNSTSALVLVQGDSGRQDLKTVALP</sequence>
<dbReference type="AlphaFoldDB" id="A0A5C6M5Q4"/>
<keyword evidence="2" id="KW-1185">Reference proteome</keyword>
<protein>
    <submittedName>
        <fullName evidence="1">Uncharacterized protein</fullName>
    </submittedName>
</protein>
<comment type="caution">
    <text evidence="1">The sequence shown here is derived from an EMBL/GenBank/DDBJ whole genome shotgun (WGS) entry which is preliminary data.</text>
</comment>